<dbReference type="Proteomes" id="UP000030322">
    <property type="component" value="Segment"/>
</dbReference>
<protein>
    <submittedName>
        <fullName evidence="1">Uncharacterized protein</fullName>
    </submittedName>
</protein>
<dbReference type="OrthoDB" id="14859at10239"/>
<proteinExistence type="predicted"/>
<dbReference type="EMBL" id="KP037007">
    <property type="protein sequence ID" value="AIX13028.1"/>
    <property type="molecule type" value="Genomic_DNA"/>
</dbReference>
<dbReference type="RefSeq" id="YP_009147532.1">
    <property type="nucleotide sequence ID" value="NC_027340.1"/>
</dbReference>
<sequence length="107" mass="12222">MNAEQILKTLFPRATEYSTYEMQGRCSGLEETVEPENCEILGRFDAHTYTLGRQEHMLVKMNDGPYVYLRVCDAAQGSGYAKFAALLQISDENLLVDIFNQKEKYLS</sequence>
<keyword evidence="2" id="KW-1185">Reference proteome</keyword>
<gene>
    <name evidence="1" type="ORF">NW77_020</name>
</gene>
<organism evidence="1 2">
    <name type="scientific">Erwinia phage phiEa2809</name>
    <dbReference type="NCBI Taxonomy" id="1564096"/>
    <lineage>
        <taxon>Viruses</taxon>
        <taxon>Duplodnaviria</taxon>
        <taxon>Heunggongvirae</taxon>
        <taxon>Uroviricota</taxon>
        <taxon>Caudoviricetes</taxon>
        <taxon>Pantevenvirales</taxon>
        <taxon>Ackermannviridae</taxon>
        <taxon>Nezavisimistyvirus</taxon>
        <taxon>Nezavisimistyvirus Ea2809</taxon>
    </lineage>
</organism>
<evidence type="ECO:0000313" key="1">
    <source>
        <dbReference type="EMBL" id="AIX13028.1"/>
    </source>
</evidence>
<dbReference type="KEGG" id="vg:24623148"/>
<accession>A0A0A0YXB7</accession>
<evidence type="ECO:0000313" key="2">
    <source>
        <dbReference type="Proteomes" id="UP000030322"/>
    </source>
</evidence>
<dbReference type="GeneID" id="24623148"/>
<name>A0A0A0YXB7_9CAUD</name>
<reference evidence="1 2" key="1">
    <citation type="submission" date="2014-10" db="EMBL/GenBank/DDBJ databases">
        <title>Characterization of a new ViI-like Erwinia amylovora bacteriophage.</title>
        <authorList>
            <person name="Lagonenko A.L."/>
            <person name="Valentovich L.N."/>
        </authorList>
    </citation>
    <scope>NUCLEOTIDE SEQUENCE [LARGE SCALE GENOMIC DNA]</scope>
</reference>